<dbReference type="Gramene" id="mRNA:HanXRQr2_Chr08g0342891">
    <property type="protein sequence ID" value="mRNA:HanXRQr2_Chr08g0342891"/>
    <property type="gene ID" value="HanXRQr2_Chr08g0342891"/>
</dbReference>
<dbReference type="EMBL" id="CM007897">
    <property type="protein sequence ID" value="OTG18822.1"/>
    <property type="molecule type" value="Genomic_DNA"/>
</dbReference>
<keyword evidence="4" id="KW-1185">Reference proteome</keyword>
<reference evidence="3" key="2">
    <citation type="submission" date="2017-02" db="EMBL/GenBank/DDBJ databases">
        <title>Sunflower complete genome.</title>
        <authorList>
            <person name="Langlade N."/>
            <person name="Munos S."/>
        </authorList>
    </citation>
    <scope>NUCLEOTIDE SEQUENCE [LARGE SCALE GENOMIC DNA]</scope>
    <source>
        <tissue evidence="3">Leaves</tissue>
    </source>
</reference>
<dbReference type="Proteomes" id="UP000215914">
    <property type="component" value="Chromosome 8"/>
</dbReference>
<evidence type="ECO:0000313" key="2">
    <source>
        <dbReference type="EMBL" id="KAF5795704.1"/>
    </source>
</evidence>
<evidence type="ECO:0000256" key="1">
    <source>
        <dbReference type="SAM" id="MobiDB-lite"/>
    </source>
</evidence>
<accession>A0A251U7R6</accession>
<reference evidence="2 4" key="1">
    <citation type="journal article" date="2017" name="Nature">
        <title>The sunflower genome provides insights into oil metabolism, flowering and Asterid evolution.</title>
        <authorList>
            <person name="Badouin H."/>
            <person name="Gouzy J."/>
            <person name="Grassa C.J."/>
            <person name="Murat F."/>
            <person name="Staton S.E."/>
            <person name="Cottret L."/>
            <person name="Lelandais-Briere C."/>
            <person name="Owens G.L."/>
            <person name="Carrere S."/>
            <person name="Mayjonade B."/>
            <person name="Legrand L."/>
            <person name="Gill N."/>
            <person name="Kane N.C."/>
            <person name="Bowers J.E."/>
            <person name="Hubner S."/>
            <person name="Bellec A."/>
            <person name="Berard A."/>
            <person name="Berges H."/>
            <person name="Blanchet N."/>
            <person name="Boniface M.C."/>
            <person name="Brunel D."/>
            <person name="Catrice O."/>
            <person name="Chaidir N."/>
            <person name="Claudel C."/>
            <person name="Donnadieu C."/>
            <person name="Faraut T."/>
            <person name="Fievet G."/>
            <person name="Helmstetter N."/>
            <person name="King M."/>
            <person name="Knapp S.J."/>
            <person name="Lai Z."/>
            <person name="Le Paslier M.C."/>
            <person name="Lippi Y."/>
            <person name="Lorenzon L."/>
            <person name="Mandel J.R."/>
            <person name="Marage G."/>
            <person name="Marchand G."/>
            <person name="Marquand E."/>
            <person name="Bret-Mestries E."/>
            <person name="Morien E."/>
            <person name="Nambeesan S."/>
            <person name="Nguyen T."/>
            <person name="Pegot-Espagnet P."/>
            <person name="Pouilly N."/>
            <person name="Raftis F."/>
            <person name="Sallet E."/>
            <person name="Schiex T."/>
            <person name="Thomas J."/>
            <person name="Vandecasteele C."/>
            <person name="Vares D."/>
            <person name="Vear F."/>
            <person name="Vautrin S."/>
            <person name="Crespi M."/>
            <person name="Mangin B."/>
            <person name="Burke J.M."/>
            <person name="Salse J."/>
            <person name="Munos S."/>
            <person name="Vincourt P."/>
            <person name="Rieseberg L.H."/>
            <person name="Langlade N.B."/>
        </authorList>
    </citation>
    <scope>NUCLEOTIDE SEQUENCE [LARGE SCALE GENOMIC DNA]</scope>
    <source>
        <strain evidence="4">cv. SF193</strain>
        <tissue evidence="2">Leaves</tissue>
    </source>
</reference>
<sequence>MMTHTHRRQCRMAAVGVLQIRTDREIERERSRRDDVSDGGARRSSEPVAAAAQLLADKLFR</sequence>
<organism evidence="3 4">
    <name type="scientific">Helianthus annuus</name>
    <name type="common">Common sunflower</name>
    <dbReference type="NCBI Taxonomy" id="4232"/>
    <lineage>
        <taxon>Eukaryota</taxon>
        <taxon>Viridiplantae</taxon>
        <taxon>Streptophyta</taxon>
        <taxon>Embryophyta</taxon>
        <taxon>Tracheophyta</taxon>
        <taxon>Spermatophyta</taxon>
        <taxon>Magnoliopsida</taxon>
        <taxon>eudicotyledons</taxon>
        <taxon>Gunneridae</taxon>
        <taxon>Pentapetalae</taxon>
        <taxon>asterids</taxon>
        <taxon>campanulids</taxon>
        <taxon>Asterales</taxon>
        <taxon>Asteraceae</taxon>
        <taxon>Asteroideae</taxon>
        <taxon>Heliantheae alliance</taxon>
        <taxon>Heliantheae</taxon>
        <taxon>Helianthus</taxon>
    </lineage>
</organism>
<dbReference type="AlphaFoldDB" id="A0A251U7R6"/>
<name>A0A251U7R6_HELAN</name>
<dbReference type="EMBL" id="MNCJ02000323">
    <property type="protein sequence ID" value="KAF5795704.1"/>
    <property type="molecule type" value="Genomic_DNA"/>
</dbReference>
<evidence type="ECO:0000313" key="4">
    <source>
        <dbReference type="Proteomes" id="UP000215914"/>
    </source>
</evidence>
<reference evidence="2" key="3">
    <citation type="submission" date="2020-06" db="EMBL/GenBank/DDBJ databases">
        <title>Helianthus annuus Genome sequencing and assembly Release 2.</title>
        <authorList>
            <person name="Gouzy J."/>
            <person name="Langlade N."/>
            <person name="Munos S."/>
        </authorList>
    </citation>
    <scope>NUCLEOTIDE SEQUENCE</scope>
    <source>
        <tissue evidence="2">Leaves</tissue>
    </source>
</reference>
<feature type="compositionally biased region" description="Basic and acidic residues" evidence="1">
    <location>
        <begin position="25"/>
        <end position="45"/>
    </location>
</feature>
<dbReference type="InParanoid" id="A0A251U7R6"/>
<feature type="region of interest" description="Disordered" evidence="1">
    <location>
        <begin position="25"/>
        <end position="49"/>
    </location>
</feature>
<proteinExistence type="predicted"/>
<evidence type="ECO:0000313" key="3">
    <source>
        <dbReference type="EMBL" id="OTG18822.1"/>
    </source>
</evidence>
<protein>
    <submittedName>
        <fullName evidence="3">Uncharacterized protein</fullName>
    </submittedName>
</protein>
<gene>
    <name evidence="3" type="ORF">HannXRQ_Chr08g0227261</name>
    <name evidence="2" type="ORF">HanXRQr2_Chr08g0342891</name>
</gene>